<sequence>MPKHPSTSTTPDAAAFYATRRGEQTAALLMARLAPLLPDPTGLRVLGLGHADPLMARWRNLEAARWRASAHLDTALTRGETGPRRQNAPRQPSPRQSPPRQTAAPSCVVPADCLPFQDLSIDLLLLVHGLELSDPAPLLRTIWKVLSDNGRLILVVPNRTGLAASDDSLPFGHGSPFSASQLDRALADAMFHPERKSAALSAPPALLHLNERACRTGDRIFTLMGRRFGGVHLVMACKDLYSGVPTETERAALPFPRRIASLMRPRGTLTELDPSTRCRKGSPCP</sequence>
<evidence type="ECO:0000313" key="3">
    <source>
        <dbReference type="Proteomes" id="UP000321405"/>
    </source>
</evidence>
<dbReference type="Gene3D" id="3.40.50.150">
    <property type="entry name" value="Vaccinia Virus protein VP39"/>
    <property type="match status" value="1"/>
</dbReference>
<dbReference type="GO" id="GO:0032259">
    <property type="term" value="P:methylation"/>
    <property type="evidence" value="ECO:0007669"/>
    <property type="project" value="UniProtKB-KW"/>
</dbReference>
<accession>A0A511BTM6</accession>
<comment type="caution">
    <text evidence="2">The sequence shown here is derived from an EMBL/GenBank/DDBJ whole genome shotgun (WGS) entry which is preliminary data.</text>
</comment>
<keyword evidence="2" id="KW-0808">Transferase</keyword>
<feature type="region of interest" description="Disordered" evidence="1">
    <location>
        <begin position="73"/>
        <end position="106"/>
    </location>
</feature>
<evidence type="ECO:0000256" key="1">
    <source>
        <dbReference type="SAM" id="MobiDB-lite"/>
    </source>
</evidence>
<dbReference type="OrthoDB" id="9800231at2"/>
<evidence type="ECO:0000313" key="2">
    <source>
        <dbReference type="EMBL" id="GEL03143.1"/>
    </source>
</evidence>
<dbReference type="EMBL" id="BJVC01000006">
    <property type="protein sequence ID" value="GEL03143.1"/>
    <property type="molecule type" value="Genomic_DNA"/>
</dbReference>
<reference evidence="2 3" key="1">
    <citation type="submission" date="2019-07" db="EMBL/GenBank/DDBJ databases">
        <title>Whole genome shotgun sequence of Swaminathania salitolerans NBRC 104436.</title>
        <authorList>
            <person name="Hosoyama A."/>
            <person name="Uohara A."/>
            <person name="Ohji S."/>
            <person name="Ichikawa N."/>
        </authorList>
    </citation>
    <scope>NUCLEOTIDE SEQUENCE [LARGE SCALE GENOMIC DNA]</scope>
    <source>
        <strain evidence="2 3">NBRC 104436</strain>
    </source>
</reference>
<keyword evidence="2" id="KW-0489">Methyltransferase</keyword>
<name>A0A511BTM6_9PROT</name>
<dbReference type="SUPFAM" id="SSF53335">
    <property type="entry name" value="S-adenosyl-L-methionine-dependent methyltransferases"/>
    <property type="match status" value="1"/>
</dbReference>
<proteinExistence type="predicted"/>
<dbReference type="AlphaFoldDB" id="A0A511BTM6"/>
<dbReference type="InterPro" id="IPR029063">
    <property type="entry name" value="SAM-dependent_MTases_sf"/>
</dbReference>
<protein>
    <submittedName>
        <fullName evidence="2">Methyltransferase type 11</fullName>
    </submittedName>
</protein>
<keyword evidence="3" id="KW-1185">Reference proteome</keyword>
<organism evidence="2 3">
    <name type="scientific">Swaminathania salitolerans</name>
    <dbReference type="NCBI Taxonomy" id="182838"/>
    <lineage>
        <taxon>Bacteria</taxon>
        <taxon>Pseudomonadati</taxon>
        <taxon>Pseudomonadota</taxon>
        <taxon>Alphaproteobacteria</taxon>
        <taxon>Acetobacterales</taxon>
        <taxon>Acetobacteraceae</taxon>
        <taxon>Swaminathania</taxon>
    </lineage>
</organism>
<dbReference type="RefSeq" id="WP_147094213.1">
    <property type="nucleotide sequence ID" value="NZ_BJVC01000006.1"/>
</dbReference>
<dbReference type="Proteomes" id="UP000321405">
    <property type="component" value="Unassembled WGS sequence"/>
</dbReference>
<gene>
    <name evidence="2" type="ORF">SSA02_23060</name>
</gene>
<dbReference type="GO" id="GO:0008168">
    <property type="term" value="F:methyltransferase activity"/>
    <property type="evidence" value="ECO:0007669"/>
    <property type="project" value="UniProtKB-KW"/>
</dbReference>